<dbReference type="Pfam" id="PF10083">
    <property type="entry name" value="DUF2321"/>
    <property type="match status" value="1"/>
</dbReference>
<dbReference type="STRING" id="429727.VE26_05495"/>
<dbReference type="Proteomes" id="UP000033649">
    <property type="component" value="Unassembled WGS sequence"/>
</dbReference>
<comment type="caution">
    <text evidence="1">The sequence shown here is derived from an EMBL/GenBank/DDBJ whole genome shotgun (WGS) entry which is preliminary data.</text>
</comment>
<dbReference type="OrthoDB" id="2328009at2"/>
<accession>A0A0F5FMF3</accession>
<evidence type="ECO:0008006" key="3">
    <source>
        <dbReference type="Google" id="ProtNLM"/>
    </source>
</evidence>
<dbReference type="AlphaFoldDB" id="A0A0F5FMF3"/>
<evidence type="ECO:0000313" key="1">
    <source>
        <dbReference type="EMBL" id="KKB09392.1"/>
    </source>
</evidence>
<dbReference type="InterPro" id="IPR016891">
    <property type="entry name" value="DUF2321"/>
</dbReference>
<sequence length="157" mass="16902">MVEKHFLTGQACLNGHIVTGNINDRDSTPFCAECGEATINACLSCTKPLRGAYETEYGYYPMKLPAFCYACGRPFPWTERRVQTAKDLADEVEGLDGAELTKAKDSFIVLVSDTPQTPVAAARVTKLLQKAGPVIGGGIRDIVVSIATDAAKRMMGL</sequence>
<name>A0A0F5FMF3_9HYPH</name>
<keyword evidence="2" id="KW-1185">Reference proteome</keyword>
<dbReference type="PATRIC" id="fig|429727.3.peg.1137"/>
<gene>
    <name evidence="1" type="ORF">VE26_05495</name>
</gene>
<reference evidence="1 2" key="1">
    <citation type="submission" date="2015-03" db="EMBL/GenBank/DDBJ databases">
        <authorList>
            <person name="Hassan Y."/>
            <person name="Lepp D."/>
            <person name="Li X.-Z."/>
            <person name="Zhou T."/>
        </authorList>
    </citation>
    <scope>NUCLEOTIDE SEQUENCE [LARGE SCALE GENOMIC DNA]</scope>
    <source>
        <strain evidence="1 2">IPL18</strain>
    </source>
</reference>
<organism evidence="1 2">
    <name type="scientific">Devosia chinhatensis</name>
    <dbReference type="NCBI Taxonomy" id="429727"/>
    <lineage>
        <taxon>Bacteria</taxon>
        <taxon>Pseudomonadati</taxon>
        <taxon>Pseudomonadota</taxon>
        <taxon>Alphaproteobacteria</taxon>
        <taxon>Hyphomicrobiales</taxon>
        <taxon>Devosiaceae</taxon>
        <taxon>Devosia</taxon>
    </lineage>
</organism>
<dbReference type="EMBL" id="JZEY01000054">
    <property type="protein sequence ID" value="KKB09392.1"/>
    <property type="molecule type" value="Genomic_DNA"/>
</dbReference>
<dbReference type="RefSeq" id="WP_046104085.1">
    <property type="nucleotide sequence ID" value="NZ_JZEY01000054.1"/>
</dbReference>
<protein>
    <recommendedName>
        <fullName evidence="3">DUF2321 domain-containing protein</fullName>
    </recommendedName>
</protein>
<evidence type="ECO:0000313" key="2">
    <source>
        <dbReference type="Proteomes" id="UP000033649"/>
    </source>
</evidence>
<proteinExistence type="predicted"/>